<dbReference type="VEuPathDB" id="FungiDB:RhiirA1_464386"/>
<comment type="caution">
    <text evidence="1">The sequence shown here is derived from an EMBL/GenBank/DDBJ whole genome shotgun (WGS) entry which is preliminary data.</text>
</comment>
<dbReference type="Proteomes" id="UP000234323">
    <property type="component" value="Unassembled WGS sequence"/>
</dbReference>
<name>A0A2I1HKQ3_9GLOM</name>
<evidence type="ECO:0000313" key="1">
    <source>
        <dbReference type="EMBL" id="PKY59467.1"/>
    </source>
</evidence>
<proteinExistence type="predicted"/>
<protein>
    <submittedName>
        <fullName evidence="1">Uncharacterized protein</fullName>
    </submittedName>
</protein>
<evidence type="ECO:0000313" key="2">
    <source>
        <dbReference type="Proteomes" id="UP000234323"/>
    </source>
</evidence>
<reference evidence="1 2" key="1">
    <citation type="submission" date="2015-10" db="EMBL/GenBank/DDBJ databases">
        <title>Genome analyses suggest a sexual origin of heterokaryosis in a supposedly ancient asexual fungus.</title>
        <authorList>
            <person name="Ropars J."/>
            <person name="Sedzielewska K."/>
            <person name="Noel J."/>
            <person name="Charron P."/>
            <person name="Farinelli L."/>
            <person name="Marton T."/>
            <person name="Kruger M."/>
            <person name="Pelin A."/>
            <person name="Brachmann A."/>
            <person name="Corradi N."/>
        </authorList>
    </citation>
    <scope>NUCLEOTIDE SEQUENCE [LARGE SCALE GENOMIC DNA]</scope>
    <source>
        <strain evidence="1 2">A4</strain>
    </source>
</reference>
<accession>A0A2I1HKQ3</accession>
<dbReference type="AlphaFoldDB" id="A0A2I1HKQ3"/>
<organism evidence="1 2">
    <name type="scientific">Rhizophagus irregularis</name>
    <dbReference type="NCBI Taxonomy" id="588596"/>
    <lineage>
        <taxon>Eukaryota</taxon>
        <taxon>Fungi</taxon>
        <taxon>Fungi incertae sedis</taxon>
        <taxon>Mucoromycota</taxon>
        <taxon>Glomeromycotina</taxon>
        <taxon>Glomeromycetes</taxon>
        <taxon>Glomerales</taxon>
        <taxon>Glomeraceae</taxon>
        <taxon>Rhizophagus</taxon>
    </lineage>
</organism>
<dbReference type="EMBL" id="LLXI01003583">
    <property type="protein sequence ID" value="PKY59467.1"/>
    <property type="molecule type" value="Genomic_DNA"/>
</dbReference>
<keyword evidence="2" id="KW-1185">Reference proteome</keyword>
<gene>
    <name evidence="1" type="ORF">RhiirA4_482247</name>
</gene>
<sequence length="247" mass="29836">MKVIEHFFLGMNVNLNNLLKDFINNLNKRRKIDNDYYIEPMFIEKFLNETGIKIKKESDKESKIFEVISRDNRKSHVIMRNENWEIFNFNIIEGMIINEYNLYWKKKNNFDWTKSFKFISNRNKFSSKQCTAEDTKERAYKIKNLIKGLPTYNTLYERQVNGIENDILCIRCNKETVDWNHVWIDNKIEEIEILNDINIAFIQILKEDSKVLLGYTKTWELIRGVYNNRFNDLSKKKEEQAVMEFLL</sequence>